<evidence type="ECO:0000256" key="1">
    <source>
        <dbReference type="ARBA" id="ARBA00022645"/>
    </source>
</evidence>
<dbReference type="GO" id="GO:0008658">
    <property type="term" value="F:penicillin binding"/>
    <property type="evidence" value="ECO:0007669"/>
    <property type="project" value="InterPro"/>
</dbReference>
<evidence type="ECO:0000256" key="4">
    <source>
        <dbReference type="ARBA" id="ARBA00022679"/>
    </source>
</evidence>
<evidence type="ECO:0000256" key="8">
    <source>
        <dbReference type="ARBA" id="ARBA00049902"/>
    </source>
</evidence>
<evidence type="ECO:0000259" key="10">
    <source>
        <dbReference type="Pfam" id="PF00905"/>
    </source>
</evidence>
<dbReference type="GO" id="GO:0009002">
    <property type="term" value="F:serine-type D-Ala-D-Ala carboxypeptidase activity"/>
    <property type="evidence" value="ECO:0007669"/>
    <property type="project" value="UniProtKB-EC"/>
</dbReference>
<keyword evidence="4 12" id="KW-0808">Transferase</keyword>
<organism evidence="12">
    <name type="scientific">uncultured Solirubrobacteraceae bacterium</name>
    <dbReference type="NCBI Taxonomy" id="1162706"/>
    <lineage>
        <taxon>Bacteria</taxon>
        <taxon>Bacillati</taxon>
        <taxon>Actinomycetota</taxon>
        <taxon>Thermoleophilia</taxon>
        <taxon>Solirubrobacterales</taxon>
        <taxon>Solirubrobacteraceae</taxon>
        <taxon>environmental samples</taxon>
    </lineage>
</organism>
<dbReference type="Pfam" id="PF00912">
    <property type="entry name" value="Transgly"/>
    <property type="match status" value="1"/>
</dbReference>
<dbReference type="GO" id="GO:0030288">
    <property type="term" value="C:outer membrane-bounded periplasmic space"/>
    <property type="evidence" value="ECO:0007669"/>
    <property type="project" value="TreeGrafter"/>
</dbReference>
<dbReference type="EC" id="3.4.-.-" evidence="12"/>
<keyword evidence="2" id="KW-0645">Protease</keyword>
<evidence type="ECO:0000256" key="5">
    <source>
        <dbReference type="ARBA" id="ARBA00022801"/>
    </source>
</evidence>
<feature type="domain" description="Penicillin-binding protein transpeptidase" evidence="10">
    <location>
        <begin position="348"/>
        <end position="605"/>
    </location>
</feature>
<comment type="catalytic activity">
    <reaction evidence="7">
        <text>Preferential cleavage: (Ac)2-L-Lys-D-Ala-|-D-Ala. Also transpeptidation of peptidyl-alanyl moieties that are N-acyl substituents of D-alanine.</text>
        <dbReference type="EC" id="3.4.16.4"/>
    </reaction>
</comment>
<dbReference type="EMBL" id="CADCVT010000240">
    <property type="protein sequence ID" value="CAA9508772.1"/>
    <property type="molecule type" value="Genomic_DNA"/>
</dbReference>
<dbReference type="Gene3D" id="3.40.710.10">
    <property type="entry name" value="DD-peptidase/beta-lactamase superfamily"/>
    <property type="match status" value="1"/>
</dbReference>
<dbReference type="InterPro" id="IPR050396">
    <property type="entry name" value="Glycosyltr_51/Transpeptidase"/>
</dbReference>
<dbReference type="Gene3D" id="1.10.3810.10">
    <property type="entry name" value="Biosynthetic peptidoglycan transglycosylase-like"/>
    <property type="match status" value="1"/>
</dbReference>
<dbReference type="SUPFAM" id="SSF53955">
    <property type="entry name" value="Lysozyme-like"/>
    <property type="match status" value="1"/>
</dbReference>
<feature type="non-terminal residue" evidence="12">
    <location>
        <position position="655"/>
    </location>
</feature>
<dbReference type="PANTHER" id="PTHR32282">
    <property type="entry name" value="BINDING PROTEIN TRANSPEPTIDASE, PUTATIVE-RELATED"/>
    <property type="match status" value="1"/>
</dbReference>
<keyword evidence="9" id="KW-0472">Membrane</keyword>
<accession>A0A6J4SY32</accession>
<feature type="domain" description="Glycosyl transferase family 51" evidence="11">
    <location>
        <begin position="78"/>
        <end position="261"/>
    </location>
</feature>
<gene>
    <name evidence="12" type="ORF">AVDCRST_MAG85-2213</name>
</gene>
<dbReference type="AlphaFoldDB" id="A0A6J4SY32"/>
<dbReference type="GO" id="GO:0008955">
    <property type="term" value="F:peptidoglycan glycosyltransferase activity"/>
    <property type="evidence" value="ECO:0007669"/>
    <property type="project" value="UniProtKB-EC"/>
</dbReference>
<sequence length="655" mass="72623">MAGPQADIHEFPGTRPRVKKLRLLLVLFGLSLLALVSTVFGMMMAVASDLPSLENAREFKSARNSVLTDVRGRRLGILTGAENRILVRADDISIHMKRAVVAIEDKRYYNHDGVDLRGVGRAFVQDVLQRKAVQGGSTIPQQFVKNYLKAQDKRTVFQKLRESAMAYHLDRKWTKEKILTEYLNAIYFGNGAYGIESAARTYFGQLPSHKGCGTDERPCAKELRPAEAAMLAAVIASPSLYDPVSRPANAEKRRNLVLERMNEQRMINPIEYRDALATAINPDVTPPREESRTPYFTTWVKQQVVDRYSARAFTAGLKIRTTLDLDMQKAAEDTVKRWLGNPAGPTAAVVAIDNENGEVRAMVGGRDYRKSPFNLATQGQRQPGSAFKPFVLATALREGIGPGSQWVSKKQKIRNEAVGCDFEVNNYEDTYAGVTTLARATTYSDNAVYAQVGLRVGLRKIARLARRMGIRTPVSRNCAMTLGGLKEGVTPLDMAHAYQSFATGGRLVTGSLGPDRGPVGIREVCRIRGKECRDKTKNKKQVDRVLPQGVAEQTNQILSTVISSGTAVRARIDEFAAGKTGTTENYGDAWFVGYTKKLTVAVWVGYPDKLVPMTTEYRGEPVAGGTYPAEIWRDFMNAARKLYKEREDAQRKKNG</sequence>
<feature type="transmembrane region" description="Helical" evidence="9">
    <location>
        <begin position="23"/>
        <end position="47"/>
    </location>
</feature>
<keyword evidence="9" id="KW-1133">Transmembrane helix</keyword>
<keyword evidence="9" id="KW-0812">Transmembrane</keyword>
<dbReference type="InterPro" id="IPR001264">
    <property type="entry name" value="Glyco_trans_51"/>
</dbReference>
<evidence type="ECO:0000256" key="3">
    <source>
        <dbReference type="ARBA" id="ARBA00022676"/>
    </source>
</evidence>
<dbReference type="InterPro" id="IPR001460">
    <property type="entry name" value="PCN-bd_Tpept"/>
</dbReference>
<evidence type="ECO:0000259" key="11">
    <source>
        <dbReference type="Pfam" id="PF00912"/>
    </source>
</evidence>
<dbReference type="InterPro" id="IPR023346">
    <property type="entry name" value="Lysozyme-like_dom_sf"/>
</dbReference>
<evidence type="ECO:0000256" key="7">
    <source>
        <dbReference type="ARBA" id="ARBA00034000"/>
    </source>
</evidence>
<keyword evidence="3 12" id="KW-0328">Glycosyltransferase</keyword>
<evidence type="ECO:0000256" key="6">
    <source>
        <dbReference type="ARBA" id="ARBA00023268"/>
    </source>
</evidence>
<keyword evidence="6" id="KW-0511">Multifunctional enzyme</keyword>
<dbReference type="GO" id="GO:0009252">
    <property type="term" value="P:peptidoglycan biosynthetic process"/>
    <property type="evidence" value="ECO:0007669"/>
    <property type="project" value="TreeGrafter"/>
</dbReference>
<dbReference type="Pfam" id="PF00905">
    <property type="entry name" value="Transpeptidase"/>
    <property type="match status" value="1"/>
</dbReference>
<dbReference type="SUPFAM" id="SSF56601">
    <property type="entry name" value="beta-lactamase/transpeptidase-like"/>
    <property type="match status" value="1"/>
</dbReference>
<dbReference type="InterPro" id="IPR012338">
    <property type="entry name" value="Beta-lactam/transpept-like"/>
</dbReference>
<dbReference type="EC" id="2.4.1.129" evidence="12"/>
<protein>
    <submittedName>
        <fullName evidence="12">Multimodular transpeptidase-transglycosylase</fullName>
        <ecNumber evidence="12">2.4.1.129</ecNumber>
        <ecNumber evidence="12">3.4.-.-</ecNumber>
    </submittedName>
</protein>
<keyword evidence="1" id="KW-0121">Carboxypeptidase</keyword>
<proteinExistence type="predicted"/>
<evidence type="ECO:0000256" key="9">
    <source>
        <dbReference type="SAM" id="Phobius"/>
    </source>
</evidence>
<name>A0A6J4SY32_9ACTN</name>
<dbReference type="GO" id="GO:0006508">
    <property type="term" value="P:proteolysis"/>
    <property type="evidence" value="ECO:0007669"/>
    <property type="project" value="UniProtKB-KW"/>
</dbReference>
<evidence type="ECO:0000256" key="2">
    <source>
        <dbReference type="ARBA" id="ARBA00022670"/>
    </source>
</evidence>
<keyword evidence="5 12" id="KW-0378">Hydrolase</keyword>
<reference evidence="12" key="1">
    <citation type="submission" date="2020-02" db="EMBL/GenBank/DDBJ databases">
        <authorList>
            <person name="Meier V. D."/>
        </authorList>
    </citation>
    <scope>NUCLEOTIDE SEQUENCE</scope>
    <source>
        <strain evidence="12">AVDCRST_MAG85</strain>
    </source>
</reference>
<evidence type="ECO:0000313" key="12">
    <source>
        <dbReference type="EMBL" id="CAA9508772.1"/>
    </source>
</evidence>
<comment type="catalytic activity">
    <reaction evidence="8">
        <text>[GlcNAc-(1-&gt;4)-Mur2Ac(oyl-L-Ala-gamma-D-Glu-L-Lys-D-Ala-D-Ala)](n)-di-trans,octa-cis-undecaprenyl diphosphate + beta-D-GlcNAc-(1-&gt;4)-Mur2Ac(oyl-L-Ala-gamma-D-Glu-L-Lys-D-Ala-D-Ala)-di-trans,octa-cis-undecaprenyl diphosphate = [GlcNAc-(1-&gt;4)-Mur2Ac(oyl-L-Ala-gamma-D-Glu-L-Lys-D-Ala-D-Ala)](n+1)-di-trans,octa-cis-undecaprenyl diphosphate + di-trans,octa-cis-undecaprenyl diphosphate + H(+)</text>
        <dbReference type="Rhea" id="RHEA:23708"/>
        <dbReference type="Rhea" id="RHEA-COMP:9602"/>
        <dbReference type="Rhea" id="RHEA-COMP:9603"/>
        <dbReference type="ChEBI" id="CHEBI:15378"/>
        <dbReference type="ChEBI" id="CHEBI:58405"/>
        <dbReference type="ChEBI" id="CHEBI:60033"/>
        <dbReference type="ChEBI" id="CHEBI:78435"/>
        <dbReference type="EC" id="2.4.99.28"/>
    </reaction>
</comment>
<dbReference type="InterPro" id="IPR036950">
    <property type="entry name" value="PBP_transglycosylase"/>
</dbReference>
<dbReference type="PANTHER" id="PTHR32282:SF33">
    <property type="entry name" value="PEPTIDOGLYCAN GLYCOSYLTRANSFERASE"/>
    <property type="match status" value="1"/>
</dbReference>